<dbReference type="InterPro" id="IPR018666">
    <property type="entry name" value="DUF2125"/>
</dbReference>
<dbReference type="RefSeq" id="WP_176555999.1">
    <property type="nucleotide sequence ID" value="NZ_FXXP01000001.1"/>
</dbReference>
<dbReference type="Pfam" id="PF09898">
    <property type="entry name" value="DUF2125"/>
    <property type="match status" value="1"/>
</dbReference>
<gene>
    <name evidence="1" type="ORF">TRP8649_00049</name>
</gene>
<accession>A0A238J741</accession>
<keyword evidence="2" id="KW-1185">Reference proteome</keyword>
<name>A0A238J741_9RHOB</name>
<sequence>MKRLILGVVFVTLVWSGWWFWQASATRGQVEAWLGDRRADGWVAEYSDISVRGFPNRLDVTLTDLSLADPNSNMVWEAAFFQILSLSYDRDHHILIFPDQQTLSYQGKQHEITSDGLRASVVFEEGRIERLNAEAETLNWDGIALATTTAAFLRQDEQLYQLAVLAEAIAQNATGLAVVNDGRASNAKLNALVQFDQDWSLASVEMARPQPTHIDLKQLSYQLDGLELEMAGKLDVSASGLGDGELTLRAVNWQEALEQARLNDHLPGGMMETLVQGLSLVAGLKGRADTLDLPFHINNGEMALGLLPLGQAPRFQIP</sequence>
<evidence type="ECO:0000313" key="1">
    <source>
        <dbReference type="EMBL" id="SMX25977.1"/>
    </source>
</evidence>
<evidence type="ECO:0008006" key="3">
    <source>
        <dbReference type="Google" id="ProtNLM"/>
    </source>
</evidence>
<protein>
    <recommendedName>
        <fullName evidence="3">DUF2125 domain-containing protein</fullName>
    </recommendedName>
</protein>
<evidence type="ECO:0000313" key="2">
    <source>
        <dbReference type="Proteomes" id="UP000225972"/>
    </source>
</evidence>
<dbReference type="Proteomes" id="UP000225972">
    <property type="component" value="Unassembled WGS sequence"/>
</dbReference>
<dbReference type="AlphaFoldDB" id="A0A238J741"/>
<organism evidence="1 2">
    <name type="scientific">Pelagimonas phthalicica</name>
    <dbReference type="NCBI Taxonomy" id="1037362"/>
    <lineage>
        <taxon>Bacteria</taxon>
        <taxon>Pseudomonadati</taxon>
        <taxon>Pseudomonadota</taxon>
        <taxon>Alphaproteobacteria</taxon>
        <taxon>Rhodobacterales</taxon>
        <taxon>Roseobacteraceae</taxon>
        <taxon>Pelagimonas</taxon>
    </lineage>
</organism>
<proteinExistence type="predicted"/>
<dbReference type="EMBL" id="FXXP01000001">
    <property type="protein sequence ID" value="SMX25977.1"/>
    <property type="molecule type" value="Genomic_DNA"/>
</dbReference>
<reference evidence="2" key="1">
    <citation type="submission" date="2017-05" db="EMBL/GenBank/DDBJ databases">
        <authorList>
            <person name="Rodrigo-Torres L."/>
            <person name="Arahal R. D."/>
            <person name="Lucena T."/>
        </authorList>
    </citation>
    <scope>NUCLEOTIDE SEQUENCE [LARGE SCALE GENOMIC DNA]</scope>
    <source>
        <strain evidence="2">CECT 8649</strain>
    </source>
</reference>